<feature type="transmembrane region" description="Helical" evidence="2">
    <location>
        <begin position="341"/>
        <end position="366"/>
    </location>
</feature>
<dbReference type="PANTHER" id="PTHR34814:SF1">
    <property type="entry name" value="NITROSOGUANIDINE RESISTANCE PROTEIN SNG1"/>
    <property type="match status" value="1"/>
</dbReference>
<evidence type="ECO:0000256" key="2">
    <source>
        <dbReference type="SAM" id="Phobius"/>
    </source>
</evidence>
<gene>
    <name evidence="4" type="ORF">OHC33_008043</name>
</gene>
<dbReference type="PANTHER" id="PTHR34814">
    <property type="entry name" value="NITROSOGUANIDINE RESISTANCE PROTEIN SNG1"/>
    <property type="match status" value="1"/>
</dbReference>
<keyword evidence="2" id="KW-0472">Membrane</keyword>
<feature type="transmembrane region" description="Helical" evidence="2">
    <location>
        <begin position="135"/>
        <end position="156"/>
    </location>
</feature>
<feature type="region of interest" description="Disordered" evidence="1">
    <location>
        <begin position="1"/>
        <end position="20"/>
    </location>
</feature>
<evidence type="ECO:0000313" key="5">
    <source>
        <dbReference type="Proteomes" id="UP001316803"/>
    </source>
</evidence>
<reference evidence="4 5" key="1">
    <citation type="submission" date="2022-12" db="EMBL/GenBank/DDBJ databases">
        <title>Genomic features and morphological characterization of a novel Knufia sp. strain isolated from spacecraft assembly facility.</title>
        <authorList>
            <person name="Teixeira M."/>
            <person name="Chander A.M."/>
            <person name="Stajich J.E."/>
            <person name="Venkateswaran K."/>
        </authorList>
    </citation>
    <scope>NUCLEOTIDE SEQUENCE [LARGE SCALE GENOMIC DNA]</scope>
    <source>
        <strain evidence="4 5">FJI-L2-BK-P2</strain>
    </source>
</reference>
<keyword evidence="5" id="KW-1185">Reference proteome</keyword>
<dbReference type="Proteomes" id="UP001316803">
    <property type="component" value="Unassembled WGS sequence"/>
</dbReference>
<organism evidence="4 5">
    <name type="scientific">Knufia fluminis</name>
    <dbReference type="NCBI Taxonomy" id="191047"/>
    <lineage>
        <taxon>Eukaryota</taxon>
        <taxon>Fungi</taxon>
        <taxon>Dikarya</taxon>
        <taxon>Ascomycota</taxon>
        <taxon>Pezizomycotina</taxon>
        <taxon>Eurotiomycetes</taxon>
        <taxon>Chaetothyriomycetidae</taxon>
        <taxon>Chaetothyriales</taxon>
        <taxon>Trichomeriaceae</taxon>
        <taxon>Knufia</taxon>
    </lineage>
</organism>
<dbReference type="Pfam" id="PF12051">
    <property type="entry name" value="DUF3533"/>
    <property type="match status" value="1"/>
</dbReference>
<keyword evidence="2" id="KW-1133">Transmembrane helix</keyword>
<feature type="transmembrane region" description="Helical" evidence="2">
    <location>
        <begin position="542"/>
        <end position="563"/>
    </location>
</feature>
<evidence type="ECO:0000259" key="3">
    <source>
        <dbReference type="Pfam" id="PF12051"/>
    </source>
</evidence>
<dbReference type="InterPro" id="IPR053001">
    <property type="entry name" value="MNNG_permease-like"/>
</dbReference>
<protein>
    <recommendedName>
        <fullName evidence="3">DUF3533 domain-containing protein</fullName>
    </recommendedName>
</protein>
<feature type="domain" description="DUF3533" evidence="3">
    <location>
        <begin position="139"/>
        <end position="552"/>
    </location>
</feature>
<dbReference type="AlphaFoldDB" id="A0AAN8EP06"/>
<dbReference type="InterPro" id="IPR022703">
    <property type="entry name" value="DUF3533"/>
</dbReference>
<feature type="compositionally biased region" description="Polar residues" evidence="1">
    <location>
        <begin position="8"/>
        <end position="17"/>
    </location>
</feature>
<evidence type="ECO:0000256" key="1">
    <source>
        <dbReference type="SAM" id="MobiDB-lite"/>
    </source>
</evidence>
<feature type="transmembrane region" description="Helical" evidence="2">
    <location>
        <begin position="452"/>
        <end position="470"/>
    </location>
</feature>
<comment type="caution">
    <text evidence="4">The sequence shown here is derived from an EMBL/GenBank/DDBJ whole genome shotgun (WGS) entry which is preliminary data.</text>
</comment>
<dbReference type="GO" id="GO:0016020">
    <property type="term" value="C:membrane"/>
    <property type="evidence" value="ECO:0007669"/>
    <property type="project" value="TreeGrafter"/>
</dbReference>
<feature type="transmembrane region" description="Helical" evidence="2">
    <location>
        <begin position="387"/>
        <end position="413"/>
    </location>
</feature>
<accession>A0AAN8EP06</accession>
<keyword evidence="2" id="KW-0812">Transmembrane</keyword>
<feature type="transmembrane region" description="Helical" evidence="2">
    <location>
        <begin position="482"/>
        <end position="505"/>
    </location>
</feature>
<sequence length="587" mass="65760">MYQHAGKDSQSTSSTYTAEDDKPTAYASDFVCEDCLSTDNSNEKSIDHAAGKDLFHVERRDVFPGITRFGSMRHHARSADTMQPILLDEVDSEDINEADSEDILDEEKAKPSPPAAVGFWHAGLAHTRKEVFFRYIQTLFILCIAIMGILAIYWGVLYDVKDKLHTAHVAVVSFEGTPGPYESYTPLIGPFVREACQQEMDSHYDHLGFVFVDPSEFDNDPIRARLAVYDEQYWAAIIIHANATALLTEAVLTGNTSYDPFGAAQIIYNQARDIESYNFYVVPVLSSLALRITSTFSTQWAQSVFNNDTFDVATYSRVPQAVSPGISFTLLNLRPFDPPTAIPTITIGLIYLIIIAFFSFTFFIPTHMKFILPNPLSPHPPLKFSQLIIYRWCATITAYFFLSLSYSLVSLAFQIPFSHTPPPIPSPLNDGNGHWTPTEPITNANYLGHATFFVYFLLNFVGMAALGLTCENAAMFLSAMSPLPFSALFLIFWVITNVSTGFYAIELASDFYKWGYAWPLRHIVEGSKTLVFGTKSRLGLNFGVLLAWVVVGSCLFPFACWVMRWKSVKDRRKAAELAAKVAEMKKD</sequence>
<dbReference type="EMBL" id="JAKLMC020000023">
    <property type="protein sequence ID" value="KAK5950971.1"/>
    <property type="molecule type" value="Genomic_DNA"/>
</dbReference>
<evidence type="ECO:0000313" key="4">
    <source>
        <dbReference type="EMBL" id="KAK5950971.1"/>
    </source>
</evidence>
<name>A0AAN8EP06_9EURO</name>
<proteinExistence type="predicted"/>